<gene>
    <name evidence="5" type="ORF">BAE44_0020029</name>
</gene>
<protein>
    <recommendedName>
        <fullName evidence="4">LysM domain-containing protein</fullName>
    </recommendedName>
</protein>
<dbReference type="PROSITE" id="PS51782">
    <property type="entry name" value="LYSM"/>
    <property type="match status" value="1"/>
</dbReference>
<dbReference type="InterPro" id="IPR052210">
    <property type="entry name" value="LysM1-like"/>
</dbReference>
<keyword evidence="2" id="KW-0843">Virulence</keyword>
<dbReference type="SUPFAM" id="SSF54106">
    <property type="entry name" value="LysM domain"/>
    <property type="match status" value="1"/>
</dbReference>
<evidence type="ECO:0000256" key="2">
    <source>
        <dbReference type="ARBA" id="ARBA00023026"/>
    </source>
</evidence>
<name>A0A1E5V1C7_9POAL</name>
<proteinExistence type="predicted"/>
<keyword evidence="3" id="KW-0732">Signal</keyword>
<dbReference type="OrthoDB" id="1921017at2759"/>
<dbReference type="PANTHER" id="PTHR34997:SF22">
    <property type="entry name" value="OS01G0783000 PROTEIN"/>
    <property type="match status" value="1"/>
</dbReference>
<reference evidence="5 6" key="1">
    <citation type="submission" date="2016-09" db="EMBL/GenBank/DDBJ databases">
        <title>The draft genome of Dichanthelium oligosanthes: A C3 panicoid grass species.</title>
        <authorList>
            <person name="Studer A.J."/>
            <person name="Schnable J.C."/>
            <person name="Brutnell T.P."/>
        </authorList>
    </citation>
    <scope>NUCLEOTIDE SEQUENCE [LARGE SCALE GENOMIC DNA]</scope>
    <source>
        <strain evidence="6">cv. Kellogg 1175</strain>
        <tissue evidence="5">Leaf</tissue>
    </source>
</reference>
<dbReference type="STRING" id="888268.A0A1E5V1C7"/>
<evidence type="ECO:0000256" key="1">
    <source>
        <dbReference type="ARBA" id="ARBA00022669"/>
    </source>
</evidence>
<evidence type="ECO:0000313" key="5">
    <source>
        <dbReference type="EMBL" id="OEL18952.1"/>
    </source>
</evidence>
<dbReference type="Gene3D" id="3.10.350.10">
    <property type="entry name" value="LysM domain"/>
    <property type="match status" value="1"/>
</dbReference>
<keyword evidence="6" id="KW-1185">Reference proteome</keyword>
<dbReference type="EMBL" id="LWDX02055032">
    <property type="protein sequence ID" value="OEL18952.1"/>
    <property type="molecule type" value="Genomic_DNA"/>
</dbReference>
<feature type="domain" description="LysM" evidence="4">
    <location>
        <begin position="60"/>
        <end position="104"/>
    </location>
</feature>
<organism evidence="5 6">
    <name type="scientific">Dichanthelium oligosanthes</name>
    <dbReference type="NCBI Taxonomy" id="888268"/>
    <lineage>
        <taxon>Eukaryota</taxon>
        <taxon>Viridiplantae</taxon>
        <taxon>Streptophyta</taxon>
        <taxon>Embryophyta</taxon>
        <taxon>Tracheophyta</taxon>
        <taxon>Spermatophyta</taxon>
        <taxon>Magnoliopsida</taxon>
        <taxon>Liliopsida</taxon>
        <taxon>Poales</taxon>
        <taxon>Poaceae</taxon>
        <taxon>PACMAD clade</taxon>
        <taxon>Panicoideae</taxon>
        <taxon>Panicodae</taxon>
        <taxon>Paniceae</taxon>
        <taxon>Dichantheliinae</taxon>
        <taxon>Dichanthelium</taxon>
    </lineage>
</organism>
<comment type="caution">
    <text evidence="5">The sequence shown here is derived from an EMBL/GenBank/DDBJ whole genome shotgun (WGS) entry which is preliminary data.</text>
</comment>
<dbReference type="Proteomes" id="UP000095767">
    <property type="component" value="Unassembled WGS sequence"/>
</dbReference>
<evidence type="ECO:0000313" key="6">
    <source>
        <dbReference type="Proteomes" id="UP000095767"/>
    </source>
</evidence>
<feature type="chain" id="PRO_5009187631" description="LysM domain-containing protein" evidence="3">
    <location>
        <begin position="22"/>
        <end position="109"/>
    </location>
</feature>
<dbReference type="InterPro" id="IPR018392">
    <property type="entry name" value="LysM"/>
</dbReference>
<dbReference type="InterPro" id="IPR036779">
    <property type="entry name" value="LysM_dom_sf"/>
</dbReference>
<accession>A0A1E5V1C7</accession>
<dbReference type="CDD" id="cd00118">
    <property type="entry name" value="LysM"/>
    <property type="match status" value="1"/>
</dbReference>
<evidence type="ECO:0000259" key="4">
    <source>
        <dbReference type="PROSITE" id="PS51782"/>
    </source>
</evidence>
<feature type="signal peptide" evidence="3">
    <location>
        <begin position="1"/>
        <end position="21"/>
    </location>
</feature>
<dbReference type="AlphaFoldDB" id="A0A1E5V1C7"/>
<dbReference type="Pfam" id="PF01476">
    <property type="entry name" value="LysM"/>
    <property type="match status" value="1"/>
</dbReference>
<keyword evidence="1" id="KW-0147">Chitin-binding</keyword>
<evidence type="ECO:0000256" key="3">
    <source>
        <dbReference type="SAM" id="SignalP"/>
    </source>
</evidence>
<sequence length="109" mass="11441">MANQRAAALLIASLLVAVALARVDASRHVHARLTVHHDTHGVYAFVNDDAAPVPALSCSQVIGWENGNTCSSVAQGAGLTLDQFLGFNPNINCDKVFIGQWICLAATSA</sequence>
<dbReference type="GO" id="GO:0008061">
    <property type="term" value="F:chitin binding"/>
    <property type="evidence" value="ECO:0007669"/>
    <property type="project" value="UniProtKB-KW"/>
</dbReference>
<dbReference type="PANTHER" id="PTHR34997">
    <property type="entry name" value="AM15"/>
    <property type="match status" value="1"/>
</dbReference>